<accession>R6TSF2</accession>
<gene>
    <name evidence="1" type="ORF">BN580_00154</name>
</gene>
<dbReference type="PROSITE" id="PS51257">
    <property type="entry name" value="PROKAR_LIPOPROTEIN"/>
    <property type="match status" value="1"/>
</dbReference>
<dbReference type="EMBL" id="CBFW010000368">
    <property type="protein sequence ID" value="CDC76388.1"/>
    <property type="molecule type" value="Genomic_DNA"/>
</dbReference>
<dbReference type="STRING" id="1263015.BN580_00154"/>
<protein>
    <recommendedName>
        <fullName evidence="3">Lipoprotein</fullName>
    </recommendedName>
</protein>
<dbReference type="AlphaFoldDB" id="R6TSF2"/>
<reference evidence="1" key="1">
    <citation type="submission" date="2012-11" db="EMBL/GenBank/DDBJ databases">
        <title>Dependencies among metagenomic species, viruses, plasmids and units of genetic variation.</title>
        <authorList>
            <person name="Nielsen H.B."/>
            <person name="Almeida M."/>
            <person name="Juncker A.S."/>
            <person name="Rasmussen S."/>
            <person name="Li J."/>
            <person name="Sunagawa S."/>
            <person name="Plichta D."/>
            <person name="Gautier L."/>
            <person name="Le Chatelier E."/>
            <person name="Peletier E."/>
            <person name="Bonde I."/>
            <person name="Nielsen T."/>
            <person name="Manichanh C."/>
            <person name="Arumugam M."/>
            <person name="Batto J."/>
            <person name="Santos M.B.Q.D."/>
            <person name="Blom N."/>
            <person name="Borruel N."/>
            <person name="Burgdorf K.S."/>
            <person name="Boumezbeur F."/>
            <person name="Casellas F."/>
            <person name="Dore J."/>
            <person name="Guarner F."/>
            <person name="Hansen T."/>
            <person name="Hildebrand F."/>
            <person name="Kaas R.S."/>
            <person name="Kennedy S."/>
            <person name="Kristiansen K."/>
            <person name="Kultima J.R."/>
            <person name="Leonard P."/>
            <person name="Levenez F."/>
            <person name="Lund O."/>
            <person name="Moumen B."/>
            <person name="Le Paslier D."/>
            <person name="Pons N."/>
            <person name="Pedersen O."/>
            <person name="Prifti E."/>
            <person name="Qin J."/>
            <person name="Raes J."/>
            <person name="Tap J."/>
            <person name="Tims S."/>
            <person name="Ussery D.W."/>
            <person name="Yamada T."/>
            <person name="MetaHit consortium"/>
            <person name="Renault P."/>
            <person name="Sicheritz-Ponten T."/>
            <person name="Bork P."/>
            <person name="Wang J."/>
            <person name="Brunak S."/>
            <person name="Ehrlich S.D."/>
        </authorList>
    </citation>
    <scope>NUCLEOTIDE SEQUENCE [LARGE SCALE GENOMIC DNA]</scope>
</reference>
<evidence type="ECO:0000313" key="2">
    <source>
        <dbReference type="Proteomes" id="UP000017938"/>
    </source>
</evidence>
<dbReference type="Proteomes" id="UP000017938">
    <property type="component" value="Unassembled WGS sequence"/>
</dbReference>
<sequence length="146" mass="16888">MKKLLFVIVLATIILLCSCNYDLYGGKRPSDYGDAVWVSSNPDIWFEIDTDREQYYVPEGVMRLDDGKTIPFEIYFVHETNQALFSARLNPKSLYYDCELGGDCEFFPDKLIIHVNTKIDNVYGGRYETIVFVRQPKDTIESDTEC</sequence>
<name>R6TSF2_9BACT</name>
<proteinExistence type="predicted"/>
<evidence type="ECO:0000313" key="1">
    <source>
        <dbReference type="EMBL" id="CDC76388.1"/>
    </source>
</evidence>
<comment type="caution">
    <text evidence="1">The sequence shown here is derived from an EMBL/GenBank/DDBJ whole genome shotgun (WGS) entry which is preliminary data.</text>
</comment>
<organism evidence="1 2">
    <name type="scientific">Candidatus Colimorpha enterica</name>
    <dbReference type="NCBI Taxonomy" id="3083063"/>
    <lineage>
        <taxon>Bacteria</taxon>
        <taxon>Pseudomonadati</taxon>
        <taxon>Bacteroidota</taxon>
        <taxon>Bacteroidia</taxon>
        <taxon>Bacteroidales</taxon>
        <taxon>Candidatus Colimorpha</taxon>
    </lineage>
</organism>
<evidence type="ECO:0008006" key="3">
    <source>
        <dbReference type="Google" id="ProtNLM"/>
    </source>
</evidence>